<keyword evidence="2" id="KW-0227">DNA damage</keyword>
<dbReference type="Pfam" id="PF04098">
    <property type="entry name" value="Rad52_Rad22"/>
    <property type="match status" value="1"/>
</dbReference>
<evidence type="ECO:0000256" key="1">
    <source>
        <dbReference type="ARBA" id="ARBA00006638"/>
    </source>
</evidence>
<name>A0A9P6WPS1_9ASCO</name>
<dbReference type="GO" id="GO:0006302">
    <property type="term" value="P:double-strand break repair"/>
    <property type="evidence" value="ECO:0007669"/>
    <property type="project" value="UniProtKB-ARBA"/>
</dbReference>
<keyword evidence="5" id="KW-1185">Reference proteome</keyword>
<evidence type="ECO:0000256" key="2">
    <source>
        <dbReference type="ARBA" id="ARBA00022763"/>
    </source>
</evidence>
<evidence type="ECO:0000256" key="3">
    <source>
        <dbReference type="ARBA" id="ARBA00023204"/>
    </source>
</evidence>
<dbReference type="Gene3D" id="3.30.390.80">
    <property type="entry name" value="DNA repair protein Rad52/59/22"/>
    <property type="match status" value="1"/>
</dbReference>
<organism evidence="4 5">
    <name type="scientific">Pichia californica</name>
    <dbReference type="NCBI Taxonomy" id="460514"/>
    <lineage>
        <taxon>Eukaryota</taxon>
        <taxon>Fungi</taxon>
        <taxon>Dikarya</taxon>
        <taxon>Ascomycota</taxon>
        <taxon>Saccharomycotina</taxon>
        <taxon>Pichiomycetes</taxon>
        <taxon>Pichiales</taxon>
        <taxon>Pichiaceae</taxon>
        <taxon>Pichia</taxon>
    </lineage>
</organism>
<comment type="caution">
    <text evidence="4">The sequence shown here is derived from an EMBL/GenBank/DDBJ whole genome shotgun (WGS) entry which is preliminary data.</text>
</comment>
<sequence length="277" mass="32205">MYRHRVNYNSDIPTIESETLLTEFLNDVNKEKQETAILIAGLSNTKGIISQWFPNINEWNIEEVDRERGCMKDKLATKWSIQKTSRFYRGVDKEVNNKIYNSKHLFNGRRKLPDGSERHNELELGLGLHRLIEIANNTYGVNNWLTKIGESRIEQYEILEMNDDNDIILPSSPKENEEGKEGYEEEYDEELKETIVSKNKSRCNLVVRTSVILILADNTVVEKYGYGYGNNLPREIAFRKCKKESVSDGMKSCFGGLVYLLLDYEEKVKSGYYKKYV</sequence>
<dbReference type="OrthoDB" id="3998047at2759"/>
<protein>
    <submittedName>
        <fullName evidence="4">Uncharacterized protein</fullName>
    </submittedName>
</protein>
<evidence type="ECO:0000313" key="5">
    <source>
        <dbReference type="Proteomes" id="UP000697127"/>
    </source>
</evidence>
<dbReference type="GO" id="GO:0006310">
    <property type="term" value="P:DNA recombination"/>
    <property type="evidence" value="ECO:0007669"/>
    <property type="project" value="UniProtKB-ARBA"/>
</dbReference>
<accession>A0A9P6WPS1</accession>
<gene>
    <name evidence="4" type="ORF">C6P40_004256</name>
</gene>
<dbReference type="InterPro" id="IPR042525">
    <property type="entry name" value="Rad52_Rad59_Rad22_sf"/>
</dbReference>
<dbReference type="InterPro" id="IPR041247">
    <property type="entry name" value="Rad52_fam"/>
</dbReference>
<proteinExistence type="inferred from homology"/>
<evidence type="ECO:0000313" key="4">
    <source>
        <dbReference type="EMBL" id="KAG0689908.1"/>
    </source>
</evidence>
<comment type="similarity">
    <text evidence="1">Belongs to the RAD52 family.</text>
</comment>
<dbReference type="AlphaFoldDB" id="A0A9P6WPS1"/>
<dbReference type="Proteomes" id="UP000697127">
    <property type="component" value="Unassembled WGS sequence"/>
</dbReference>
<keyword evidence="3" id="KW-0234">DNA repair</keyword>
<reference evidence="4" key="1">
    <citation type="submission" date="2020-11" db="EMBL/GenBank/DDBJ databases">
        <title>Kefir isolates.</title>
        <authorList>
            <person name="Marcisauskas S."/>
            <person name="Kim Y."/>
            <person name="Blasche S."/>
        </authorList>
    </citation>
    <scope>NUCLEOTIDE SEQUENCE</scope>
    <source>
        <strain evidence="4">Olga-1</strain>
    </source>
</reference>
<dbReference type="EMBL" id="PUHW01000055">
    <property type="protein sequence ID" value="KAG0689908.1"/>
    <property type="molecule type" value="Genomic_DNA"/>
</dbReference>
<dbReference type="SUPFAM" id="SSF54768">
    <property type="entry name" value="dsRNA-binding domain-like"/>
    <property type="match status" value="1"/>
</dbReference>